<dbReference type="EMBL" id="CADIKL010000075">
    <property type="protein sequence ID" value="CAB3810072.1"/>
    <property type="molecule type" value="Genomic_DNA"/>
</dbReference>
<evidence type="ECO:0000256" key="1">
    <source>
        <dbReference type="SAM" id="Phobius"/>
    </source>
</evidence>
<evidence type="ECO:0000313" key="2">
    <source>
        <dbReference type="EMBL" id="CAB3810072.1"/>
    </source>
</evidence>
<dbReference type="RefSeq" id="WP_175198460.1">
    <property type="nucleotide sequence ID" value="NZ_CADIKL010000075.1"/>
</dbReference>
<feature type="transmembrane region" description="Helical" evidence="1">
    <location>
        <begin position="99"/>
        <end position="117"/>
    </location>
</feature>
<sequence>MRTPALLQFAAAAAGIAAVLLLACAVLTGLARPGVMVPAFVLTRAAWHGALMIPVFFGTVISLERAVGMQRAVPYLAPAGTVVAGIVLLAGAPAPVVQALLVIAAGILMTASIKLAWRQPTLFLVVLAGAAVCWALGNGVWLTVGDLSAAVPWWLSFLILTIAGERLELPRLLPVTRWGPRQFVIIVMVILASTTGALWWPHGSLRVFAGGLLALAAWLARHDVARHTVRQRGLVRFIDVCLLSGYGWLAVGALLGLTGAFSPGHAWRDAALHAITLGFVFSMLLGHAPLILPAVVRVRLAYHPSFYVPLAVLRVALLARVAGGLSGAFWLRQAGGLASAAAIVLVAFTLLIGAYRTWRRTASGVMSSQ</sequence>
<keyword evidence="1" id="KW-0812">Transmembrane</keyword>
<feature type="transmembrane region" description="Helical" evidence="1">
    <location>
        <begin position="307"/>
        <end position="331"/>
    </location>
</feature>
<feature type="transmembrane region" description="Helical" evidence="1">
    <location>
        <begin position="270"/>
        <end position="295"/>
    </location>
</feature>
<accession>A0A6J5H2F9</accession>
<feature type="transmembrane region" description="Helical" evidence="1">
    <location>
        <begin position="237"/>
        <end position="258"/>
    </location>
</feature>
<organism evidence="2 3">
    <name type="scientific">Paraburkholderia caffeinitolerans</name>
    <dbReference type="NCBI Taxonomy" id="1723730"/>
    <lineage>
        <taxon>Bacteria</taxon>
        <taxon>Pseudomonadati</taxon>
        <taxon>Pseudomonadota</taxon>
        <taxon>Betaproteobacteria</taxon>
        <taxon>Burkholderiales</taxon>
        <taxon>Burkholderiaceae</taxon>
        <taxon>Paraburkholderia</taxon>
    </lineage>
</organism>
<protein>
    <recommendedName>
        <fullName evidence="4">NnrS protein</fullName>
    </recommendedName>
</protein>
<evidence type="ECO:0000313" key="3">
    <source>
        <dbReference type="Proteomes" id="UP000494119"/>
    </source>
</evidence>
<proteinExistence type="predicted"/>
<reference evidence="2 3" key="1">
    <citation type="submission" date="2020-04" db="EMBL/GenBank/DDBJ databases">
        <authorList>
            <person name="De Canck E."/>
        </authorList>
    </citation>
    <scope>NUCLEOTIDE SEQUENCE [LARGE SCALE GENOMIC DNA]</scope>
    <source>
        <strain evidence="2 3">LMG 28688</strain>
    </source>
</reference>
<dbReference type="PROSITE" id="PS51257">
    <property type="entry name" value="PROKAR_LIPOPROTEIN"/>
    <property type="match status" value="1"/>
</dbReference>
<keyword evidence="1" id="KW-1133">Transmembrane helix</keyword>
<dbReference type="Proteomes" id="UP000494119">
    <property type="component" value="Unassembled WGS sequence"/>
</dbReference>
<keyword evidence="1" id="KW-0472">Membrane</keyword>
<name>A0A6J5H2F9_9BURK</name>
<gene>
    <name evidence="2" type="ORF">LMG28688_07144</name>
</gene>
<dbReference type="AlphaFoldDB" id="A0A6J5H2F9"/>
<feature type="transmembrane region" description="Helical" evidence="1">
    <location>
        <begin position="122"/>
        <end position="141"/>
    </location>
</feature>
<feature type="transmembrane region" description="Helical" evidence="1">
    <location>
        <begin position="75"/>
        <end position="93"/>
    </location>
</feature>
<keyword evidence="3" id="KW-1185">Reference proteome</keyword>
<feature type="transmembrane region" description="Helical" evidence="1">
    <location>
        <begin position="207"/>
        <end position="225"/>
    </location>
</feature>
<feature type="transmembrane region" description="Helical" evidence="1">
    <location>
        <begin position="45"/>
        <end position="63"/>
    </location>
</feature>
<feature type="transmembrane region" description="Helical" evidence="1">
    <location>
        <begin position="337"/>
        <end position="358"/>
    </location>
</feature>
<evidence type="ECO:0008006" key="4">
    <source>
        <dbReference type="Google" id="ProtNLM"/>
    </source>
</evidence>